<feature type="transmembrane region" description="Helical" evidence="21">
    <location>
        <begin position="158"/>
        <end position="179"/>
    </location>
</feature>
<dbReference type="PATRIC" id="fig|1619087.5.peg.127"/>
<dbReference type="EC" id="2.4.99.28" evidence="19"/>
<feature type="transmembrane region" description="Helical" evidence="21">
    <location>
        <begin position="185"/>
        <end position="202"/>
    </location>
</feature>
<comment type="caution">
    <text evidence="22">The sequence shown here is derived from an EMBL/GenBank/DDBJ whole genome shotgun (WGS) entry which is preliminary data.</text>
</comment>
<sequence length="398" mass="43491">MFRKNRARKTGYRREYAKGKGGSPDFVLLGLLAFLTLFGWVMVYSSSVIVAFSQGRPSWYYFFRQLIWIIIGVFSAYILYKIDYRQLVKISPALIGLAIIMLISVLVVGSEINGASRWISFGFFDLQPSEFTKLAFIIYLAGWLSIKNKAIHSKNAIKNYFVVEMLPFLIILSIVLVLILIEPDLGTTAIIGFTALGMYYLAGEGYIHNLGFSALLIVSIATGILAAVLESYRLSRVKTFLEVVKTGNPPDRLGSGYQLSQILTAVGSGGILGVGFGQSKQKFNYLGETAFSDTIFAVIAEEFGLLGAAVIISCFLYFAIRGIRIAQKAPDKLSGLLAAGITIWITSQAFLNIAANIGLIPLTGITLPFLSYGGSSIIVSLSGIGILLNISKYVKLER</sequence>
<keyword evidence="8" id="KW-0133">Cell shape</keyword>
<evidence type="ECO:0000256" key="12">
    <source>
        <dbReference type="ARBA" id="ARBA00023306"/>
    </source>
</evidence>
<dbReference type="GO" id="GO:0032153">
    <property type="term" value="C:cell division site"/>
    <property type="evidence" value="ECO:0007669"/>
    <property type="project" value="TreeGrafter"/>
</dbReference>
<keyword evidence="13" id="KW-0961">Cell wall biogenesis/degradation</keyword>
<dbReference type="Proteomes" id="UP000034852">
    <property type="component" value="Unassembled WGS sequence"/>
</dbReference>
<accession>A0A0G0GYV9</accession>
<evidence type="ECO:0000256" key="5">
    <source>
        <dbReference type="ARBA" id="ARBA00022676"/>
    </source>
</evidence>
<feature type="transmembrane region" description="Helical" evidence="21">
    <location>
        <begin position="209"/>
        <end position="229"/>
    </location>
</feature>
<evidence type="ECO:0000256" key="10">
    <source>
        <dbReference type="ARBA" id="ARBA00022989"/>
    </source>
</evidence>
<feature type="transmembrane region" description="Helical" evidence="21">
    <location>
        <begin position="130"/>
        <end position="146"/>
    </location>
</feature>
<dbReference type="GO" id="GO:0008360">
    <property type="term" value="P:regulation of cell shape"/>
    <property type="evidence" value="ECO:0007669"/>
    <property type="project" value="UniProtKB-KW"/>
</dbReference>
<dbReference type="NCBIfam" id="TIGR02614">
    <property type="entry name" value="ftsW"/>
    <property type="match status" value="1"/>
</dbReference>
<name>A0A0G0GYV9_9BACT</name>
<protein>
    <recommendedName>
        <fullName evidence="17">Probable peptidoglycan glycosyltransferase FtsW</fullName>
        <ecNumber evidence="19">2.4.99.28</ecNumber>
    </recommendedName>
    <alternativeName>
        <fullName evidence="18">Cell division protein FtsW</fullName>
    </alternativeName>
    <alternativeName>
        <fullName evidence="15">Cell wall polymerase</fullName>
    </alternativeName>
    <alternativeName>
        <fullName evidence="14">Peptidoglycan polymerase</fullName>
    </alternativeName>
</protein>
<evidence type="ECO:0000313" key="23">
    <source>
        <dbReference type="Proteomes" id="UP000034852"/>
    </source>
</evidence>
<evidence type="ECO:0000256" key="6">
    <source>
        <dbReference type="ARBA" id="ARBA00022679"/>
    </source>
</evidence>
<keyword evidence="7 21" id="KW-0812">Transmembrane</keyword>
<evidence type="ECO:0000256" key="16">
    <source>
        <dbReference type="ARBA" id="ARBA00038053"/>
    </source>
</evidence>
<feature type="transmembrane region" description="Helical" evidence="21">
    <location>
        <begin position="335"/>
        <end position="357"/>
    </location>
</feature>
<dbReference type="GO" id="GO:0008955">
    <property type="term" value="F:peptidoglycan glycosyltransferase activity"/>
    <property type="evidence" value="ECO:0007669"/>
    <property type="project" value="UniProtKB-EC"/>
</dbReference>
<keyword evidence="10 21" id="KW-1133">Transmembrane helix</keyword>
<feature type="transmembrane region" description="Helical" evidence="21">
    <location>
        <begin position="369"/>
        <end position="390"/>
    </location>
</feature>
<evidence type="ECO:0000256" key="7">
    <source>
        <dbReference type="ARBA" id="ARBA00022692"/>
    </source>
</evidence>
<comment type="pathway">
    <text evidence="2">Cell wall biogenesis; peptidoglycan biosynthesis.</text>
</comment>
<evidence type="ECO:0000256" key="3">
    <source>
        <dbReference type="ARBA" id="ARBA00022475"/>
    </source>
</evidence>
<reference evidence="22 23" key="1">
    <citation type="journal article" date="2015" name="Nature">
        <title>rRNA introns, odd ribosomes, and small enigmatic genomes across a large radiation of phyla.</title>
        <authorList>
            <person name="Brown C.T."/>
            <person name="Hug L.A."/>
            <person name="Thomas B.C."/>
            <person name="Sharon I."/>
            <person name="Castelle C.J."/>
            <person name="Singh A."/>
            <person name="Wilkins M.J."/>
            <person name="Williams K.H."/>
            <person name="Banfield J.F."/>
        </authorList>
    </citation>
    <scope>NUCLEOTIDE SEQUENCE [LARGE SCALE GENOMIC DNA]</scope>
</reference>
<evidence type="ECO:0000256" key="4">
    <source>
        <dbReference type="ARBA" id="ARBA00022618"/>
    </source>
</evidence>
<feature type="transmembrane region" description="Helical" evidence="21">
    <location>
        <begin position="303"/>
        <end position="323"/>
    </location>
</feature>
<feature type="transmembrane region" description="Helical" evidence="21">
    <location>
        <begin position="59"/>
        <end position="80"/>
    </location>
</feature>
<dbReference type="PANTHER" id="PTHR30474:SF2">
    <property type="entry name" value="PEPTIDOGLYCAN GLYCOSYLTRANSFERASE FTSW-RELATED"/>
    <property type="match status" value="1"/>
</dbReference>
<dbReference type="GO" id="GO:0009252">
    <property type="term" value="P:peptidoglycan biosynthetic process"/>
    <property type="evidence" value="ECO:0007669"/>
    <property type="project" value="UniProtKB-KW"/>
</dbReference>
<gene>
    <name evidence="22" type="ORF">US52_C0008G0017</name>
</gene>
<evidence type="ECO:0000256" key="15">
    <source>
        <dbReference type="ARBA" id="ARBA00033270"/>
    </source>
</evidence>
<evidence type="ECO:0000256" key="13">
    <source>
        <dbReference type="ARBA" id="ARBA00023316"/>
    </source>
</evidence>
<dbReference type="InterPro" id="IPR018365">
    <property type="entry name" value="Cell_cycle_FtsW-rel_CS"/>
</dbReference>
<feature type="transmembrane region" description="Helical" evidence="21">
    <location>
        <begin position="26"/>
        <end position="53"/>
    </location>
</feature>
<keyword evidence="12" id="KW-0131">Cell cycle</keyword>
<feature type="transmembrane region" description="Helical" evidence="21">
    <location>
        <begin position="92"/>
        <end position="110"/>
    </location>
</feature>
<evidence type="ECO:0000256" key="17">
    <source>
        <dbReference type="ARBA" id="ARBA00041185"/>
    </source>
</evidence>
<evidence type="ECO:0000256" key="19">
    <source>
        <dbReference type="ARBA" id="ARBA00044770"/>
    </source>
</evidence>
<evidence type="ECO:0000256" key="2">
    <source>
        <dbReference type="ARBA" id="ARBA00004752"/>
    </source>
</evidence>
<evidence type="ECO:0000256" key="21">
    <source>
        <dbReference type="SAM" id="Phobius"/>
    </source>
</evidence>
<organism evidence="22 23">
    <name type="scientific">candidate division WS6 bacterium GW2011_GWA2_37_6</name>
    <dbReference type="NCBI Taxonomy" id="1619087"/>
    <lineage>
        <taxon>Bacteria</taxon>
        <taxon>Candidatus Dojkabacteria</taxon>
    </lineage>
</organism>
<dbReference type="GO" id="GO:0071555">
    <property type="term" value="P:cell wall organization"/>
    <property type="evidence" value="ECO:0007669"/>
    <property type="project" value="UniProtKB-KW"/>
</dbReference>
<dbReference type="PANTHER" id="PTHR30474">
    <property type="entry name" value="CELL CYCLE PROTEIN"/>
    <property type="match status" value="1"/>
</dbReference>
<dbReference type="GO" id="GO:0015648">
    <property type="term" value="F:lipid-linked peptidoglycan transporter activity"/>
    <property type="evidence" value="ECO:0007669"/>
    <property type="project" value="TreeGrafter"/>
</dbReference>
<evidence type="ECO:0000256" key="8">
    <source>
        <dbReference type="ARBA" id="ARBA00022960"/>
    </source>
</evidence>
<dbReference type="GO" id="GO:0005886">
    <property type="term" value="C:plasma membrane"/>
    <property type="evidence" value="ECO:0007669"/>
    <property type="project" value="UniProtKB-SubCell"/>
</dbReference>
<dbReference type="InterPro" id="IPR013437">
    <property type="entry name" value="FtsW"/>
</dbReference>
<dbReference type="PROSITE" id="PS00428">
    <property type="entry name" value="FTSW_RODA_SPOVE"/>
    <property type="match status" value="1"/>
</dbReference>
<evidence type="ECO:0000256" key="14">
    <source>
        <dbReference type="ARBA" id="ARBA00032370"/>
    </source>
</evidence>
<dbReference type="GO" id="GO:0051301">
    <property type="term" value="P:cell division"/>
    <property type="evidence" value="ECO:0007669"/>
    <property type="project" value="UniProtKB-KW"/>
</dbReference>
<keyword evidence="11 21" id="KW-0472">Membrane</keyword>
<dbReference type="Pfam" id="PF01098">
    <property type="entry name" value="FTSW_RODA_SPOVE"/>
    <property type="match status" value="1"/>
</dbReference>
<evidence type="ECO:0000256" key="9">
    <source>
        <dbReference type="ARBA" id="ARBA00022984"/>
    </source>
</evidence>
<proteinExistence type="inferred from homology"/>
<comment type="similarity">
    <text evidence="16">Belongs to the SEDS family. FtsW subfamily.</text>
</comment>
<dbReference type="EMBL" id="LBTH01000008">
    <property type="protein sequence ID" value="KKQ36118.1"/>
    <property type="molecule type" value="Genomic_DNA"/>
</dbReference>
<evidence type="ECO:0000256" key="20">
    <source>
        <dbReference type="ARBA" id="ARBA00049902"/>
    </source>
</evidence>
<keyword evidence="6" id="KW-0808">Transferase</keyword>
<evidence type="ECO:0000256" key="18">
    <source>
        <dbReference type="ARBA" id="ARBA00041418"/>
    </source>
</evidence>
<comment type="catalytic activity">
    <reaction evidence="20">
        <text>[GlcNAc-(1-&gt;4)-Mur2Ac(oyl-L-Ala-gamma-D-Glu-L-Lys-D-Ala-D-Ala)](n)-di-trans,octa-cis-undecaprenyl diphosphate + beta-D-GlcNAc-(1-&gt;4)-Mur2Ac(oyl-L-Ala-gamma-D-Glu-L-Lys-D-Ala-D-Ala)-di-trans,octa-cis-undecaprenyl diphosphate = [GlcNAc-(1-&gt;4)-Mur2Ac(oyl-L-Ala-gamma-D-Glu-L-Lys-D-Ala-D-Ala)](n+1)-di-trans,octa-cis-undecaprenyl diphosphate + di-trans,octa-cis-undecaprenyl diphosphate + H(+)</text>
        <dbReference type="Rhea" id="RHEA:23708"/>
        <dbReference type="Rhea" id="RHEA-COMP:9602"/>
        <dbReference type="Rhea" id="RHEA-COMP:9603"/>
        <dbReference type="ChEBI" id="CHEBI:15378"/>
        <dbReference type="ChEBI" id="CHEBI:58405"/>
        <dbReference type="ChEBI" id="CHEBI:60033"/>
        <dbReference type="ChEBI" id="CHEBI:78435"/>
        <dbReference type="EC" id="2.4.99.28"/>
    </reaction>
</comment>
<evidence type="ECO:0000313" key="22">
    <source>
        <dbReference type="EMBL" id="KKQ36118.1"/>
    </source>
</evidence>
<dbReference type="InterPro" id="IPR001182">
    <property type="entry name" value="FtsW/RodA"/>
</dbReference>
<keyword evidence="9" id="KW-0573">Peptidoglycan synthesis</keyword>
<dbReference type="AlphaFoldDB" id="A0A0G0GYV9"/>
<evidence type="ECO:0000256" key="11">
    <source>
        <dbReference type="ARBA" id="ARBA00023136"/>
    </source>
</evidence>
<keyword evidence="4 22" id="KW-0132">Cell division</keyword>
<comment type="subcellular location">
    <subcellularLocation>
        <location evidence="1">Cell membrane</location>
        <topology evidence="1">Multi-pass membrane protein</topology>
    </subcellularLocation>
</comment>
<keyword evidence="5" id="KW-0328">Glycosyltransferase</keyword>
<evidence type="ECO:0000256" key="1">
    <source>
        <dbReference type="ARBA" id="ARBA00004651"/>
    </source>
</evidence>
<keyword evidence="3" id="KW-1003">Cell membrane</keyword>